<gene>
    <name evidence="2" type="ORF">EKD16_22155</name>
</gene>
<evidence type="ECO:0000313" key="2">
    <source>
        <dbReference type="EMBL" id="QBI56184.1"/>
    </source>
</evidence>
<sequence length="134" mass="13648" precursor="true">MLAAAPRRQRRPGFRAVLLSLLFVTHFFCAAGAMDTAAAAETEKTTAVSASATAVADIPASDGADEHHLCQADSSAGADQRPTAVAAAVLLGLGAGTSLLQAARSTAVLWRPSAFVAAAWSGARLLFSLGVQRV</sequence>
<evidence type="ECO:0000256" key="1">
    <source>
        <dbReference type="SAM" id="SignalP"/>
    </source>
</evidence>
<dbReference type="OrthoDB" id="3432439at2"/>
<dbReference type="AlphaFoldDB" id="A0A4P6QA07"/>
<dbReference type="Proteomes" id="UP000292235">
    <property type="component" value="Chromosome"/>
</dbReference>
<reference evidence="2 3" key="1">
    <citation type="submission" date="2019-02" db="EMBL/GenBank/DDBJ databases">
        <authorList>
            <person name="Khodamoradi S."/>
            <person name="Hahnke R.L."/>
            <person name="Kaempfer P."/>
            <person name="Schumann P."/>
            <person name="Rohde M."/>
            <person name="Steinert M."/>
            <person name="Luzhetskyy A."/>
            <person name="Wink J."/>
            <person name="Ruckert C."/>
        </authorList>
    </citation>
    <scope>NUCLEOTIDE SEQUENCE [LARGE SCALE GENOMIC DNA]</scope>
    <source>
        <strain evidence="2 3">M2</strain>
    </source>
</reference>
<dbReference type="RefSeq" id="WP_131100888.1">
    <property type="nucleotide sequence ID" value="NZ_CP036455.1"/>
</dbReference>
<proteinExistence type="predicted"/>
<name>A0A4P6QA07_9ACTN</name>
<dbReference type="KEGG" id="strr:EKD16_22155"/>
<keyword evidence="1" id="KW-0732">Signal</keyword>
<dbReference type="EMBL" id="CP036455">
    <property type="protein sequence ID" value="QBI56184.1"/>
    <property type="molecule type" value="Genomic_DNA"/>
</dbReference>
<keyword evidence="3" id="KW-1185">Reference proteome</keyword>
<feature type="signal peptide" evidence="1">
    <location>
        <begin position="1"/>
        <end position="33"/>
    </location>
</feature>
<protein>
    <submittedName>
        <fullName evidence="2">Uncharacterized protein</fullName>
    </submittedName>
</protein>
<organism evidence="2 3">
    <name type="scientific">Streptomonospora litoralis</name>
    <dbReference type="NCBI Taxonomy" id="2498135"/>
    <lineage>
        <taxon>Bacteria</taxon>
        <taxon>Bacillati</taxon>
        <taxon>Actinomycetota</taxon>
        <taxon>Actinomycetes</taxon>
        <taxon>Streptosporangiales</taxon>
        <taxon>Nocardiopsidaceae</taxon>
        <taxon>Streptomonospora</taxon>
    </lineage>
</organism>
<feature type="chain" id="PRO_5039342012" evidence="1">
    <location>
        <begin position="34"/>
        <end position="134"/>
    </location>
</feature>
<accession>A0A4P6QA07</accession>
<evidence type="ECO:0000313" key="3">
    <source>
        <dbReference type="Proteomes" id="UP000292235"/>
    </source>
</evidence>